<protein>
    <recommendedName>
        <fullName evidence="3">PAS domain-containing protein</fullName>
    </recommendedName>
</protein>
<keyword evidence="2" id="KW-1133">Transmembrane helix</keyword>
<proteinExistence type="predicted"/>
<evidence type="ECO:0000256" key="2">
    <source>
        <dbReference type="SAM" id="Phobius"/>
    </source>
</evidence>
<dbReference type="RefSeq" id="WP_338393658.1">
    <property type="nucleotide sequence ID" value="NZ_AP025314.1"/>
</dbReference>
<feature type="transmembrane region" description="Helical" evidence="2">
    <location>
        <begin position="27"/>
        <end position="48"/>
    </location>
</feature>
<dbReference type="SUPFAM" id="SSF55785">
    <property type="entry name" value="PYP-like sensor domain (PAS domain)"/>
    <property type="match status" value="1"/>
</dbReference>
<evidence type="ECO:0000313" key="5">
    <source>
        <dbReference type="Proteomes" id="UP001348817"/>
    </source>
</evidence>
<feature type="domain" description="PAS" evidence="3">
    <location>
        <begin position="519"/>
        <end position="565"/>
    </location>
</feature>
<keyword evidence="2" id="KW-0812">Transmembrane</keyword>
<dbReference type="Pfam" id="PF13185">
    <property type="entry name" value="GAF_2"/>
    <property type="match status" value="1"/>
</dbReference>
<reference evidence="4 5" key="1">
    <citation type="submission" date="2021-12" db="EMBL/GenBank/DDBJ databases">
        <title>Genome sequencing of bacteria with rrn-lacking chromosome and rrn-plasmid.</title>
        <authorList>
            <person name="Anda M."/>
            <person name="Iwasaki W."/>
        </authorList>
    </citation>
    <scope>NUCLEOTIDE SEQUENCE [LARGE SCALE GENOMIC DNA]</scope>
    <source>
        <strain evidence="4 5">DSM 100852</strain>
    </source>
</reference>
<evidence type="ECO:0000313" key="4">
    <source>
        <dbReference type="EMBL" id="BDD08395.1"/>
    </source>
</evidence>
<feature type="coiled-coil region" evidence="1">
    <location>
        <begin position="629"/>
        <end position="656"/>
    </location>
</feature>
<name>A0AAU9DC42_9BACT</name>
<dbReference type="NCBIfam" id="TIGR00229">
    <property type="entry name" value="sensory_box"/>
    <property type="match status" value="1"/>
</dbReference>
<dbReference type="Gene3D" id="3.30.450.40">
    <property type="match status" value="1"/>
</dbReference>
<dbReference type="InterPro" id="IPR000014">
    <property type="entry name" value="PAS"/>
</dbReference>
<keyword evidence="1" id="KW-0175">Coiled coil</keyword>
<organism evidence="4 5">
    <name type="scientific">Fulvitalea axinellae</name>
    <dbReference type="NCBI Taxonomy" id="1182444"/>
    <lineage>
        <taxon>Bacteria</taxon>
        <taxon>Pseudomonadati</taxon>
        <taxon>Bacteroidota</taxon>
        <taxon>Cytophagia</taxon>
        <taxon>Cytophagales</taxon>
        <taxon>Persicobacteraceae</taxon>
        <taxon>Fulvitalea</taxon>
    </lineage>
</organism>
<dbReference type="KEGG" id="fax:FUAX_08270"/>
<dbReference type="Gene3D" id="3.30.450.20">
    <property type="entry name" value="PAS domain"/>
    <property type="match status" value="1"/>
</dbReference>
<dbReference type="InterPro" id="IPR029016">
    <property type="entry name" value="GAF-like_dom_sf"/>
</dbReference>
<dbReference type="EMBL" id="AP025314">
    <property type="protein sequence ID" value="BDD08395.1"/>
    <property type="molecule type" value="Genomic_DNA"/>
</dbReference>
<evidence type="ECO:0000256" key="1">
    <source>
        <dbReference type="SAM" id="Coils"/>
    </source>
</evidence>
<evidence type="ECO:0000259" key="3">
    <source>
        <dbReference type="PROSITE" id="PS50112"/>
    </source>
</evidence>
<accession>A0AAU9DC42</accession>
<dbReference type="InterPro" id="IPR035965">
    <property type="entry name" value="PAS-like_dom_sf"/>
</dbReference>
<keyword evidence="2" id="KW-0472">Membrane</keyword>
<sequence length="657" mass="73808">MEKRNDNRLSEKRAGLLGRRSLRNGTWALLSVFVGMIVFLCGTLYFSYDRTERLIKEQDVAWQNHISMIERLNAQYLEWQPVLFSALLNEADYPSSPKVKNALGLLVKRSSGELADEGKRLEKAFRNIESAFGTTGVAKKQVAASAVSSFSQAMAKYQKEASALALHDISVRQSEMKAYARLIGIASFILTIALMIVALRFVSRVKTYFDTILRFVERMANGEQPKSMNAGNNEISRIMGVFNQVSANTAKAGEFAREIGKGNFDHSFTPVSDHDRLGNALVTMSQQLKQVAEQDKERRWINEGYTKFIEILRNSGEDMASMGDAILRDLVKYCDCNQGALYISEGSDNTTKLRMVACYAYGRKKYLNSTLLPGEGLVGQAYLEREPIFMTEVPDDYVNITSGLGTAPPTSIIIIPLLHNDEVKGILELASFHTLDGAARELLDKVCESVASMVSTVKVNEETQSLLEETQEQAESLRAQEEELRQNMEELQATHEQMERIKHESDENNMLLIRKAEENFNLVKRIIDGIPSKIYVKDGNLNMYIVNKKMLEVHGCEEDELIGKSDRDFFAHDPERAQQMIDDEMEIISSGKTQIVEHLDGVNGNETMVWGMKAPVFLSEELGTGILGYQIDITERTNLEEKVKELEALVAQLEGKA</sequence>
<dbReference type="SUPFAM" id="SSF55781">
    <property type="entry name" value="GAF domain-like"/>
    <property type="match status" value="1"/>
</dbReference>
<feature type="coiled-coil region" evidence="1">
    <location>
        <begin position="460"/>
        <end position="508"/>
    </location>
</feature>
<dbReference type="Proteomes" id="UP001348817">
    <property type="component" value="Chromosome"/>
</dbReference>
<dbReference type="Pfam" id="PF13426">
    <property type="entry name" value="PAS_9"/>
    <property type="match status" value="1"/>
</dbReference>
<gene>
    <name evidence="4" type="ORF">FUAX_08270</name>
</gene>
<dbReference type="InterPro" id="IPR003018">
    <property type="entry name" value="GAF"/>
</dbReference>
<dbReference type="AlphaFoldDB" id="A0AAU9DC42"/>
<keyword evidence="5" id="KW-1185">Reference proteome</keyword>
<dbReference type="PROSITE" id="PS50112">
    <property type="entry name" value="PAS"/>
    <property type="match status" value="1"/>
</dbReference>
<feature type="transmembrane region" description="Helical" evidence="2">
    <location>
        <begin position="182"/>
        <end position="202"/>
    </location>
</feature>